<organism evidence="2 3">
    <name type="scientific">Seiridium unicorne</name>
    <dbReference type="NCBI Taxonomy" id="138068"/>
    <lineage>
        <taxon>Eukaryota</taxon>
        <taxon>Fungi</taxon>
        <taxon>Dikarya</taxon>
        <taxon>Ascomycota</taxon>
        <taxon>Pezizomycotina</taxon>
        <taxon>Sordariomycetes</taxon>
        <taxon>Xylariomycetidae</taxon>
        <taxon>Amphisphaeriales</taxon>
        <taxon>Sporocadaceae</taxon>
        <taxon>Seiridium</taxon>
    </lineage>
</organism>
<name>A0ABR2UHW5_9PEZI</name>
<feature type="region of interest" description="Disordered" evidence="1">
    <location>
        <begin position="1"/>
        <end position="25"/>
    </location>
</feature>
<evidence type="ECO:0000256" key="1">
    <source>
        <dbReference type="SAM" id="MobiDB-lite"/>
    </source>
</evidence>
<reference evidence="2 3" key="1">
    <citation type="journal article" date="2024" name="J. Plant Pathol.">
        <title>Sequence and assembly of the genome of Seiridium unicorne, isolate CBS 538.82, causal agent of cypress canker disease.</title>
        <authorList>
            <person name="Scali E."/>
            <person name="Rocca G.D."/>
            <person name="Danti R."/>
            <person name="Garbelotto M."/>
            <person name="Barberini S."/>
            <person name="Baroncelli R."/>
            <person name="Emiliani G."/>
        </authorList>
    </citation>
    <scope>NUCLEOTIDE SEQUENCE [LARGE SCALE GENOMIC DNA]</scope>
    <source>
        <strain evidence="2 3">BM-138-508</strain>
    </source>
</reference>
<keyword evidence="3" id="KW-1185">Reference proteome</keyword>
<dbReference type="Proteomes" id="UP001408356">
    <property type="component" value="Unassembled WGS sequence"/>
</dbReference>
<sequence length="348" mass="38471">MNPGEGRVKSNVDNSLKNDDAQQASQAVTQVIGVVPITTSVSVEADEQKEKEASGPKGSHDLGQSGIPKQPDGSKSLGRPLITYAYSESASARENLEFFISQGLHDAADFIFILNGETDAASLIPERDNIQTISRPNKCFDLGAHGEVLRQDDLWKKYKRFITLNASIRGPFIPYWAQRCWSDVFLSRVTNEVKLVGMTANCLPQYHIQSMVWATDSIGMELLLYPPPGSSTPDKYGGANDMVALEGCYKNMHKAVHGEIGATGLIQKAGYKVDALMAAFHKSGDYQMDCEREPVEDILWDRKYYGANVHPYETIFMKANRDIDPTTVGLLTEWHLKGAFGGSWDICQ</sequence>
<accession>A0ABR2UHW5</accession>
<evidence type="ECO:0000313" key="3">
    <source>
        <dbReference type="Proteomes" id="UP001408356"/>
    </source>
</evidence>
<protein>
    <submittedName>
        <fullName evidence="2">Uncharacterized protein</fullName>
    </submittedName>
</protein>
<dbReference type="EMBL" id="JARVKF010000429">
    <property type="protein sequence ID" value="KAK9414200.1"/>
    <property type="molecule type" value="Genomic_DNA"/>
</dbReference>
<feature type="compositionally biased region" description="Basic and acidic residues" evidence="1">
    <location>
        <begin position="46"/>
        <end position="60"/>
    </location>
</feature>
<feature type="compositionally biased region" description="Basic and acidic residues" evidence="1">
    <location>
        <begin position="1"/>
        <end position="20"/>
    </location>
</feature>
<comment type="caution">
    <text evidence="2">The sequence shown here is derived from an EMBL/GenBank/DDBJ whole genome shotgun (WGS) entry which is preliminary data.</text>
</comment>
<evidence type="ECO:0000313" key="2">
    <source>
        <dbReference type="EMBL" id="KAK9414200.1"/>
    </source>
</evidence>
<proteinExistence type="predicted"/>
<gene>
    <name evidence="2" type="ORF">SUNI508_02299</name>
</gene>
<feature type="region of interest" description="Disordered" evidence="1">
    <location>
        <begin position="41"/>
        <end position="78"/>
    </location>
</feature>